<dbReference type="InParanoid" id="K5VWL2"/>
<keyword evidence="2" id="KW-1185">Reference proteome</keyword>
<accession>K5VWL2</accession>
<reference evidence="1 2" key="1">
    <citation type="journal article" date="2012" name="BMC Genomics">
        <title>Comparative genomics of the white-rot fungi, Phanerochaete carnosa and P. chrysosporium, to elucidate the genetic basis of the distinct wood types they colonize.</title>
        <authorList>
            <person name="Suzuki H."/>
            <person name="MacDonald J."/>
            <person name="Syed K."/>
            <person name="Salamov A."/>
            <person name="Hori C."/>
            <person name="Aerts A."/>
            <person name="Henrissat B."/>
            <person name="Wiebenga A."/>
            <person name="vanKuyk P.A."/>
            <person name="Barry K."/>
            <person name="Lindquist E."/>
            <person name="LaButti K."/>
            <person name="Lapidus A."/>
            <person name="Lucas S."/>
            <person name="Coutinho P."/>
            <person name="Gong Y."/>
            <person name="Samejima M."/>
            <person name="Mahadevan R."/>
            <person name="Abou-Zaid M."/>
            <person name="de Vries R.P."/>
            <person name="Igarashi K."/>
            <person name="Yadav J.S."/>
            <person name="Grigoriev I.V."/>
            <person name="Master E.R."/>
        </authorList>
    </citation>
    <scope>NUCLEOTIDE SEQUENCE [LARGE SCALE GENOMIC DNA]</scope>
    <source>
        <strain evidence="1 2">HHB-10118-sp</strain>
    </source>
</reference>
<sequence length="389" mass="42997">MTELTVHSRPSEAHDPPCIASHNSFPRLLNLTTNGLILLHARSFFRPLLKTLHLKAFTGSASIWRDLLEALAQLACLESLMIESKFQDIPNGVRHCTDAVLDHPVGLPKLRFLRTDCGEVGWKTALLLNNLDFPTHTRLHISYNQVAAAESMVRGHSASEERSALSRTLSSKLSRRSQSRTDALSIQTLHILADDHIDGICNVEGWEALCPPDILCRSGPFAFADWKSLPSSSPPPAITLQSCVDSIFAHFDELDAFRHVEALKLTSGPMQRVRAGIANLPVHSVFGLLSNVRTLSVKGWLARNVLDAMNPANTGELMLPSVKTLHIQTFKFGLAESGLPLSRVLQRRAEIGHRLEKLVLSDCMGVKGSELEALRQDVEVVWDGRWLQG</sequence>
<protein>
    <submittedName>
        <fullName evidence="1">Uncharacterized protein</fullName>
    </submittedName>
</protein>
<dbReference type="Proteomes" id="UP000008370">
    <property type="component" value="Unassembled WGS sequence"/>
</dbReference>
<proteinExistence type="predicted"/>
<evidence type="ECO:0000313" key="1">
    <source>
        <dbReference type="EMBL" id="EKM55938.1"/>
    </source>
</evidence>
<dbReference type="AlphaFoldDB" id="K5VWL2"/>
<organism evidence="1 2">
    <name type="scientific">Phanerochaete carnosa (strain HHB-10118-sp)</name>
    <name type="common">White-rot fungus</name>
    <name type="synonym">Peniophora carnosa</name>
    <dbReference type="NCBI Taxonomy" id="650164"/>
    <lineage>
        <taxon>Eukaryota</taxon>
        <taxon>Fungi</taxon>
        <taxon>Dikarya</taxon>
        <taxon>Basidiomycota</taxon>
        <taxon>Agaricomycotina</taxon>
        <taxon>Agaricomycetes</taxon>
        <taxon>Polyporales</taxon>
        <taxon>Phanerochaetaceae</taxon>
        <taxon>Phanerochaete</taxon>
    </lineage>
</organism>
<dbReference type="GeneID" id="18916688"/>
<dbReference type="OrthoDB" id="3181669at2759"/>
<dbReference type="RefSeq" id="XP_007396245.1">
    <property type="nucleotide sequence ID" value="XM_007396183.1"/>
</dbReference>
<dbReference type="KEGG" id="pco:PHACADRAFT_256891"/>
<dbReference type="EMBL" id="JH930472">
    <property type="protein sequence ID" value="EKM55938.1"/>
    <property type="molecule type" value="Genomic_DNA"/>
</dbReference>
<name>K5VWL2_PHACS</name>
<evidence type="ECO:0000313" key="2">
    <source>
        <dbReference type="Proteomes" id="UP000008370"/>
    </source>
</evidence>
<gene>
    <name evidence="1" type="ORF">PHACADRAFT_256891</name>
</gene>
<dbReference type="HOGENOM" id="CLU_710008_0_0_1"/>